<organism evidence="5 6">
    <name type="scientific">Natronoglomus mannanivorans</name>
    <dbReference type="NCBI Taxonomy" id="2979990"/>
    <lineage>
        <taxon>Archaea</taxon>
        <taxon>Methanobacteriati</taxon>
        <taxon>Methanobacteriota</taxon>
        <taxon>Stenosarchaea group</taxon>
        <taxon>Halobacteria</taxon>
        <taxon>Halobacteriales</taxon>
        <taxon>Natrialbaceae</taxon>
        <taxon>Natronoglomus</taxon>
    </lineage>
</organism>
<dbReference type="Pfam" id="PF03446">
    <property type="entry name" value="NAD_binding_2"/>
    <property type="match status" value="1"/>
</dbReference>
<dbReference type="GO" id="GO:0050661">
    <property type="term" value="F:NADP binding"/>
    <property type="evidence" value="ECO:0007669"/>
    <property type="project" value="InterPro"/>
</dbReference>
<keyword evidence="2" id="KW-0520">NAD</keyword>
<dbReference type="PANTHER" id="PTHR22981:SF7">
    <property type="entry name" value="3-HYDROXYISOBUTYRATE DEHYDROGENASE, MITOCHONDRIAL"/>
    <property type="match status" value="1"/>
</dbReference>
<reference evidence="5" key="1">
    <citation type="submission" date="2022-09" db="EMBL/GenBank/DDBJ databases">
        <title>Enrichment on poylsaccharides allowed isolation of novel metabolic and taxonomic groups of Haloarchaea.</title>
        <authorList>
            <person name="Sorokin D.Y."/>
            <person name="Elcheninov A.G."/>
            <person name="Khizhniak T.V."/>
            <person name="Kolganova T.V."/>
            <person name="Kublanov I.V."/>
        </authorList>
    </citation>
    <scope>NUCLEOTIDE SEQUENCE</scope>
    <source>
        <strain evidence="5">AArc-xg1-1</strain>
    </source>
</reference>
<gene>
    <name evidence="5" type="ORF">OB960_14140</name>
</gene>
<feature type="compositionally biased region" description="Low complexity" evidence="3">
    <location>
        <begin position="231"/>
        <end position="251"/>
    </location>
</feature>
<proteinExistence type="predicted"/>
<dbReference type="Proteomes" id="UP001321018">
    <property type="component" value="Unassembled WGS sequence"/>
</dbReference>
<dbReference type="InterPro" id="IPR036291">
    <property type="entry name" value="NAD(P)-bd_dom_sf"/>
</dbReference>
<comment type="caution">
    <text evidence="5">The sequence shown here is derived from an EMBL/GenBank/DDBJ whole genome shotgun (WGS) entry which is preliminary data.</text>
</comment>
<dbReference type="PANTHER" id="PTHR22981">
    <property type="entry name" value="3-HYDROXYISOBUTYRATE DEHYDROGENASE-RELATED"/>
    <property type="match status" value="1"/>
</dbReference>
<evidence type="ECO:0000256" key="2">
    <source>
        <dbReference type="ARBA" id="ARBA00023027"/>
    </source>
</evidence>
<dbReference type="EMBL" id="JAOPKA010000009">
    <property type="protein sequence ID" value="MCU4742534.1"/>
    <property type="molecule type" value="Genomic_DNA"/>
</dbReference>
<dbReference type="RefSeq" id="WP_338004360.1">
    <property type="nucleotide sequence ID" value="NZ_JAOPKA010000009.1"/>
</dbReference>
<protein>
    <submittedName>
        <fullName evidence="5">NAD(P)-binding domain-containing protein</fullName>
    </submittedName>
</protein>
<dbReference type="SUPFAM" id="SSF51735">
    <property type="entry name" value="NAD(P)-binding Rossmann-fold domains"/>
    <property type="match status" value="1"/>
</dbReference>
<sequence length="394" mass="42530">MEREHAVGVVGVGTMGQHFVEWLLEDGFPVFVFDVDDDRIDVAEASGATGVSSPAALADRAETVVLSLPGSQYVERVMEGGGDGDDTDTANGILATLGEGQLVVDTGTTRVETDLHYARECRDRDAHFVDAPLTWSGPGNRPTMFVGASEEGYARARPVLEVLSAQHHHFGGLGSGQIVKAGHRLRQNNMAMVDAEMVEFLRNNGVDPEAATDLLDLDVADRLFEETYPSTEGWAAATETETETETATAGTDGRNGTDGTSEASDDTAPDGLEGARTAAPRDDLCEGAVRPRMAVSHWAKDHAYAIEIGHASNTALPVSSAVYQAMLASQNYAESLFDRELGFQDPDWFDRADPISHFRRLNRPAEEWRRVGRNDSDGLDAPADPADQDPEDDR</sequence>
<evidence type="ECO:0000259" key="4">
    <source>
        <dbReference type="Pfam" id="PF03446"/>
    </source>
</evidence>
<name>A0AAP3E319_9EURY</name>
<feature type="region of interest" description="Disordered" evidence="3">
    <location>
        <begin position="230"/>
        <end position="285"/>
    </location>
</feature>
<feature type="region of interest" description="Disordered" evidence="3">
    <location>
        <begin position="369"/>
        <end position="394"/>
    </location>
</feature>
<dbReference type="InterPro" id="IPR006115">
    <property type="entry name" value="6PGDH_NADP-bd"/>
</dbReference>
<evidence type="ECO:0000256" key="1">
    <source>
        <dbReference type="ARBA" id="ARBA00023002"/>
    </source>
</evidence>
<dbReference type="InterPro" id="IPR013328">
    <property type="entry name" value="6PGD_dom2"/>
</dbReference>
<evidence type="ECO:0000256" key="3">
    <source>
        <dbReference type="SAM" id="MobiDB-lite"/>
    </source>
</evidence>
<accession>A0AAP3E319</accession>
<dbReference type="Gene3D" id="1.10.1040.10">
    <property type="entry name" value="N-(1-d-carboxylethyl)-l-norvaline Dehydrogenase, domain 2"/>
    <property type="match status" value="1"/>
</dbReference>
<keyword evidence="1" id="KW-0560">Oxidoreductase</keyword>
<feature type="domain" description="6-phosphogluconate dehydrogenase NADP-binding" evidence="4">
    <location>
        <begin position="7"/>
        <end position="168"/>
    </location>
</feature>
<dbReference type="AlphaFoldDB" id="A0AAP3E319"/>
<evidence type="ECO:0000313" key="5">
    <source>
        <dbReference type="EMBL" id="MCU4742534.1"/>
    </source>
</evidence>
<dbReference type="GO" id="GO:0016616">
    <property type="term" value="F:oxidoreductase activity, acting on the CH-OH group of donors, NAD or NADP as acceptor"/>
    <property type="evidence" value="ECO:0007669"/>
    <property type="project" value="TreeGrafter"/>
</dbReference>
<evidence type="ECO:0000313" key="6">
    <source>
        <dbReference type="Proteomes" id="UP001321018"/>
    </source>
</evidence>
<dbReference type="Gene3D" id="3.40.50.720">
    <property type="entry name" value="NAD(P)-binding Rossmann-like Domain"/>
    <property type="match status" value="1"/>
</dbReference>